<reference evidence="2" key="2">
    <citation type="journal article" date="2021" name="Microbiol. Resour. Announc.">
        <title>Complete Genome Sequences of Three Human Oral Treponema parvum Isolates.</title>
        <authorList>
            <person name="Zeng H."/>
            <person name="Watt R.M."/>
        </authorList>
    </citation>
    <scope>NUCLEOTIDE SEQUENCE</scope>
    <source>
        <strain evidence="2">ATCC 700773</strain>
    </source>
</reference>
<organism evidence="2 3">
    <name type="scientific">Treponema parvum</name>
    <dbReference type="NCBI Taxonomy" id="138851"/>
    <lineage>
        <taxon>Bacteria</taxon>
        <taxon>Pseudomonadati</taxon>
        <taxon>Spirochaetota</taxon>
        <taxon>Spirochaetia</taxon>
        <taxon>Spirochaetales</taxon>
        <taxon>Treponemataceae</taxon>
        <taxon>Treponema</taxon>
    </lineage>
</organism>
<dbReference type="Proteomes" id="UP000671995">
    <property type="component" value="Chromosome"/>
</dbReference>
<evidence type="ECO:0000313" key="2">
    <source>
        <dbReference type="EMBL" id="QTQ11976.1"/>
    </source>
</evidence>
<feature type="compositionally biased region" description="Basic and acidic residues" evidence="1">
    <location>
        <begin position="315"/>
        <end position="325"/>
    </location>
</feature>
<accession>A0A975F028</accession>
<feature type="region of interest" description="Disordered" evidence="1">
    <location>
        <begin position="305"/>
        <end position="326"/>
    </location>
</feature>
<protein>
    <recommendedName>
        <fullName evidence="4">SPOR domain-containing protein</fullName>
    </recommendedName>
</protein>
<evidence type="ECO:0000313" key="3">
    <source>
        <dbReference type="Proteomes" id="UP000671995"/>
    </source>
</evidence>
<gene>
    <name evidence="2" type="ORF">HRI96_07090</name>
</gene>
<dbReference type="GO" id="GO:0042834">
    <property type="term" value="F:peptidoglycan binding"/>
    <property type="evidence" value="ECO:0007669"/>
    <property type="project" value="InterPro"/>
</dbReference>
<dbReference type="SUPFAM" id="SSF110997">
    <property type="entry name" value="Sporulation related repeat"/>
    <property type="match status" value="1"/>
</dbReference>
<evidence type="ECO:0008006" key="4">
    <source>
        <dbReference type="Google" id="ProtNLM"/>
    </source>
</evidence>
<dbReference type="RefSeq" id="WP_210116690.1">
    <property type="nucleotide sequence ID" value="NZ_CP054257.1"/>
</dbReference>
<name>A0A975F028_9SPIR</name>
<feature type="region of interest" description="Disordered" evidence="1">
    <location>
        <begin position="232"/>
        <end position="251"/>
    </location>
</feature>
<evidence type="ECO:0000256" key="1">
    <source>
        <dbReference type="SAM" id="MobiDB-lite"/>
    </source>
</evidence>
<feature type="compositionally biased region" description="Low complexity" evidence="1">
    <location>
        <begin position="232"/>
        <end position="248"/>
    </location>
</feature>
<sequence length="443" mass="47513">MKKILIHIIIVLLAGMFFMGFSPSVDGRAVVADKDVLPAGLFCKTIGYLPGDSVNVINPVNGKSADILVLGSLDPSEGVAILLSPEAAAELGIEKNANNLVKLTKRTGGMDEQVFGTATIARRESEKIADAAESEILIAEAIGEDEPIAEIPESVEDEKIAEEIPVGEDSEDSIGEDIEVEEIPTEEIPPVEKVLTEDVLVANADTDAEEEAVSDAEMPDTAKNDMLAADTVETPEPVPEAAESSVEPLPEEPFIADEIPSPAIAAEEPFNPDEIPEAAVFEEPEVSVIVSEEDQGEVYAPIVLVPSTENPPDGKAPESVKKDDSAENVFAKTPQDEAPFKGMDPQKPTAPVSAEEFASYTVASLNDLKSGKYYVQISVLKEPENIRKLINTYKGNYPLVMVPLASGGANQMLVGPLERDEYNTVLAKFKANGFKDAFLRKIR</sequence>
<reference evidence="2" key="1">
    <citation type="submission" date="2020-05" db="EMBL/GenBank/DDBJ databases">
        <authorList>
            <person name="Zeng H."/>
            <person name="Chan Y.K."/>
            <person name="Watt R.M."/>
        </authorList>
    </citation>
    <scope>NUCLEOTIDE SEQUENCE</scope>
    <source>
        <strain evidence="2">ATCC 700773</strain>
    </source>
</reference>
<proteinExistence type="predicted"/>
<dbReference type="AlphaFoldDB" id="A0A975F028"/>
<dbReference type="InterPro" id="IPR036680">
    <property type="entry name" value="SPOR-like_sf"/>
</dbReference>
<dbReference type="EMBL" id="CP054257">
    <property type="protein sequence ID" value="QTQ11976.1"/>
    <property type="molecule type" value="Genomic_DNA"/>
</dbReference>